<dbReference type="AlphaFoldDB" id="A0ABD0M605"/>
<sequence>MSSRTKMTRREAPGCFDPVLFRDVKRVTRWSLRKPWHPHSKLSTDSDCERLLCDETLDDSDDDACLNPPGYPRTSRGASRGGTSIPASPKTSSRRSPVQSAAPVPPNSPANTENLHTIHNPYISCLLGIWNTSGSNPSSPRNTPQAASSRPASTGDSRDDNASALPGQGSSTLWPFGENDVLVIPSDTTDDDADSSDSVTSSHSTEHDDEHCVPETSSSQSTLGSDEVSNDQESSLYAEDDGVLVMRSRSQRLCQLEQVVPKVNSEE</sequence>
<feature type="compositionally biased region" description="Basic and acidic residues" evidence="1">
    <location>
        <begin position="204"/>
        <end position="213"/>
    </location>
</feature>
<accession>A0ABD0M605</accession>
<evidence type="ECO:0000256" key="1">
    <source>
        <dbReference type="SAM" id="MobiDB-lite"/>
    </source>
</evidence>
<gene>
    <name evidence="2" type="ORF">BaRGS_00001928</name>
</gene>
<evidence type="ECO:0000313" key="2">
    <source>
        <dbReference type="EMBL" id="KAK7507077.1"/>
    </source>
</evidence>
<dbReference type="EMBL" id="JACVVK020000005">
    <property type="protein sequence ID" value="KAK7507077.1"/>
    <property type="molecule type" value="Genomic_DNA"/>
</dbReference>
<keyword evidence="3" id="KW-1185">Reference proteome</keyword>
<comment type="caution">
    <text evidence="2">The sequence shown here is derived from an EMBL/GenBank/DDBJ whole genome shotgun (WGS) entry which is preliminary data.</text>
</comment>
<feature type="compositionally biased region" description="Polar residues" evidence="1">
    <location>
        <begin position="134"/>
        <end position="155"/>
    </location>
</feature>
<evidence type="ECO:0000313" key="3">
    <source>
        <dbReference type="Proteomes" id="UP001519460"/>
    </source>
</evidence>
<reference evidence="2 3" key="1">
    <citation type="journal article" date="2023" name="Sci. Data">
        <title>Genome assembly of the Korean intertidal mud-creeper Batillaria attramentaria.</title>
        <authorList>
            <person name="Patra A.K."/>
            <person name="Ho P.T."/>
            <person name="Jun S."/>
            <person name="Lee S.J."/>
            <person name="Kim Y."/>
            <person name="Won Y.J."/>
        </authorList>
    </citation>
    <scope>NUCLEOTIDE SEQUENCE [LARGE SCALE GENOMIC DNA]</scope>
    <source>
        <strain evidence="2">Wonlab-2016</strain>
    </source>
</reference>
<name>A0ABD0M605_9CAEN</name>
<dbReference type="Proteomes" id="UP001519460">
    <property type="component" value="Unassembled WGS sequence"/>
</dbReference>
<proteinExistence type="predicted"/>
<feature type="region of interest" description="Disordered" evidence="1">
    <location>
        <begin position="134"/>
        <end position="241"/>
    </location>
</feature>
<protein>
    <submittedName>
        <fullName evidence="2">Uncharacterized protein</fullName>
    </submittedName>
</protein>
<organism evidence="2 3">
    <name type="scientific">Batillaria attramentaria</name>
    <dbReference type="NCBI Taxonomy" id="370345"/>
    <lineage>
        <taxon>Eukaryota</taxon>
        <taxon>Metazoa</taxon>
        <taxon>Spiralia</taxon>
        <taxon>Lophotrochozoa</taxon>
        <taxon>Mollusca</taxon>
        <taxon>Gastropoda</taxon>
        <taxon>Caenogastropoda</taxon>
        <taxon>Sorbeoconcha</taxon>
        <taxon>Cerithioidea</taxon>
        <taxon>Batillariidae</taxon>
        <taxon>Batillaria</taxon>
    </lineage>
</organism>
<feature type="compositionally biased region" description="Polar residues" evidence="1">
    <location>
        <begin position="215"/>
        <end position="224"/>
    </location>
</feature>
<feature type="compositionally biased region" description="Polar residues" evidence="1">
    <location>
        <begin position="81"/>
        <end position="95"/>
    </location>
</feature>
<feature type="region of interest" description="Disordered" evidence="1">
    <location>
        <begin position="58"/>
        <end position="115"/>
    </location>
</feature>